<accession>A0A6M0QAR7</accession>
<sequence length="124" mass="14772">MIKNVELIIKEIQDFSLINIKLITCFSVSFYKEFEENKSLLEIDFVIEAEDGNKFLANFHFHNPENIRFESGGPYHQISIKIEDIKDKGWENKRYEVIDYEGDTIHFYCSEIEVMSIKETNYFI</sequence>
<proteinExistence type="predicted"/>
<dbReference type="AlphaFoldDB" id="A0A6M0QAR7"/>
<evidence type="ECO:0000313" key="1">
    <source>
        <dbReference type="EMBL" id="NEY73402.1"/>
    </source>
</evidence>
<dbReference type="RefSeq" id="WP_163180919.1">
    <property type="nucleotide sequence ID" value="NZ_JAAIWM010000007.1"/>
</dbReference>
<gene>
    <name evidence="1" type="ORF">G4D63_16835</name>
</gene>
<keyword evidence="2" id="KW-1185">Reference proteome</keyword>
<protein>
    <submittedName>
        <fullName evidence="1">Uncharacterized protein</fullName>
    </submittedName>
</protein>
<organism evidence="1 2">
    <name type="scientific">Bacillus mesophilus</name>
    <dbReference type="NCBI Taxonomy" id="1808955"/>
    <lineage>
        <taxon>Bacteria</taxon>
        <taxon>Bacillati</taxon>
        <taxon>Bacillota</taxon>
        <taxon>Bacilli</taxon>
        <taxon>Bacillales</taxon>
        <taxon>Bacillaceae</taxon>
        <taxon>Bacillus</taxon>
    </lineage>
</organism>
<reference evidence="1 2" key="1">
    <citation type="submission" date="2020-02" db="EMBL/GenBank/DDBJ databases">
        <title>Bacillus aquiflavi sp. nov., isolated from yellow water of strong flavor Chinese baijiu in Yibin region of China.</title>
        <authorList>
            <person name="Xie J."/>
        </authorList>
    </citation>
    <scope>NUCLEOTIDE SEQUENCE [LARGE SCALE GENOMIC DNA]</scope>
    <source>
        <strain evidence="1 2">SA4</strain>
    </source>
</reference>
<comment type="caution">
    <text evidence="1">The sequence shown here is derived from an EMBL/GenBank/DDBJ whole genome shotgun (WGS) entry which is preliminary data.</text>
</comment>
<name>A0A6M0QAR7_9BACI</name>
<dbReference type="EMBL" id="JAAIWM010000007">
    <property type="protein sequence ID" value="NEY73402.1"/>
    <property type="molecule type" value="Genomic_DNA"/>
</dbReference>
<dbReference type="Proteomes" id="UP000481043">
    <property type="component" value="Unassembled WGS sequence"/>
</dbReference>
<evidence type="ECO:0000313" key="2">
    <source>
        <dbReference type="Proteomes" id="UP000481043"/>
    </source>
</evidence>